<organism evidence="3 4">
    <name type="scientific">Blautia obeum</name>
    <dbReference type="NCBI Taxonomy" id="40520"/>
    <lineage>
        <taxon>Bacteria</taxon>
        <taxon>Bacillati</taxon>
        <taxon>Bacillota</taxon>
        <taxon>Clostridia</taxon>
        <taxon>Lachnospirales</taxon>
        <taxon>Lachnospiraceae</taxon>
        <taxon>Blautia</taxon>
    </lineage>
</organism>
<evidence type="ECO:0000313" key="3">
    <source>
        <dbReference type="EMBL" id="VUW98055.1"/>
    </source>
</evidence>
<keyword evidence="2" id="KW-0812">Transmembrane</keyword>
<evidence type="ECO:0000313" key="4">
    <source>
        <dbReference type="Proteomes" id="UP000409147"/>
    </source>
</evidence>
<proteinExistence type="predicted"/>
<keyword evidence="2" id="KW-1133">Transmembrane helix</keyword>
<accession>A0A564SSC9</accession>
<keyword evidence="2" id="KW-0472">Membrane</keyword>
<evidence type="ECO:0000256" key="1">
    <source>
        <dbReference type="SAM" id="MobiDB-lite"/>
    </source>
</evidence>
<protein>
    <submittedName>
        <fullName evidence="3">Uncharacterized protein</fullName>
    </submittedName>
</protein>
<dbReference type="EMBL" id="CABHNB010000013">
    <property type="protein sequence ID" value="VUW98055.1"/>
    <property type="molecule type" value="Genomic_DNA"/>
</dbReference>
<reference evidence="3 4" key="1">
    <citation type="submission" date="2019-07" db="EMBL/GenBank/DDBJ databases">
        <authorList>
            <person name="Hibberd C M."/>
            <person name="Gehrig L. J."/>
            <person name="Chang H.-W."/>
            <person name="Venkatesh S."/>
        </authorList>
    </citation>
    <scope>NUCLEOTIDE SEQUENCE [LARGE SCALE GENOMIC DNA]</scope>
    <source>
        <strain evidence="3">Ruminococcus_obeum_SSTS_Bg7063</strain>
    </source>
</reference>
<dbReference type="Proteomes" id="UP000409147">
    <property type="component" value="Unassembled WGS sequence"/>
</dbReference>
<feature type="region of interest" description="Disordered" evidence="1">
    <location>
        <begin position="38"/>
        <end position="75"/>
    </location>
</feature>
<evidence type="ECO:0000256" key="2">
    <source>
        <dbReference type="SAM" id="Phobius"/>
    </source>
</evidence>
<gene>
    <name evidence="3" type="ORF">ROSSTS7063_00927</name>
</gene>
<dbReference type="RefSeq" id="WP_144368565.1">
    <property type="nucleotide sequence ID" value="NZ_CABHNB010000013.1"/>
</dbReference>
<dbReference type="AlphaFoldDB" id="A0A564SSC9"/>
<sequence length="259" mass="28134">MSDRQSGHGRKKNRLWILLIVVIVVLLGIVIAINQGGHEQEPSTEQTDENETVDDVQTAETNEEETEPSEETDTGLEFPYLLDDDKIQIDSLFQYSGINMDAQNEECEDVASLQLKNNSDQYLEKAEISVELTDGTAFSFEVEDIPAGKSVMAFDTANTAYDGKTGVALIDATTTYSSDAGLKETDVKITSDDNGVQLENISGDVLANLKIKYHCVMDDMYFGGISSETEVAGLAAGETTTVDTSESILGDAEVVSITY</sequence>
<feature type="compositionally biased region" description="Acidic residues" evidence="1">
    <location>
        <begin position="61"/>
        <end position="74"/>
    </location>
</feature>
<name>A0A564SSC9_9FIRM</name>
<keyword evidence="4" id="KW-1185">Reference proteome</keyword>
<feature type="transmembrane region" description="Helical" evidence="2">
    <location>
        <begin position="15"/>
        <end position="33"/>
    </location>
</feature>